<sequence length="193" mass="19130">MVAFHGSVALVLSVLSLAQSSSAAVCNADNCLRALRRYSALAAPVCSEYFEEPVTAIPSYAAACSGTVRFESACSCLVYSTRNTASTSSAPPSTSTLISTLTLTSSIVIPSSTAPLVTSVPVTSFPTAPLSTGTAPSSSGALPTVSPPYGNSTAPAGTGVASTGFATSVAATGTAPGSINFSAILATPQLLRL</sequence>
<feature type="chain" id="PRO_5026080162" description="Extracellular membrane protein CFEM domain-containing protein" evidence="2">
    <location>
        <begin position="24"/>
        <end position="193"/>
    </location>
</feature>
<evidence type="ECO:0000313" key="4">
    <source>
        <dbReference type="Proteomes" id="UP000800041"/>
    </source>
</evidence>
<feature type="signal peptide" evidence="2">
    <location>
        <begin position="1"/>
        <end position="23"/>
    </location>
</feature>
<organism evidence="3 4">
    <name type="scientific">Aulographum hederae CBS 113979</name>
    <dbReference type="NCBI Taxonomy" id="1176131"/>
    <lineage>
        <taxon>Eukaryota</taxon>
        <taxon>Fungi</taxon>
        <taxon>Dikarya</taxon>
        <taxon>Ascomycota</taxon>
        <taxon>Pezizomycotina</taxon>
        <taxon>Dothideomycetes</taxon>
        <taxon>Pleosporomycetidae</taxon>
        <taxon>Aulographales</taxon>
        <taxon>Aulographaceae</taxon>
    </lineage>
</organism>
<protein>
    <recommendedName>
        <fullName evidence="5">Extracellular membrane protein CFEM domain-containing protein</fullName>
    </recommendedName>
</protein>
<feature type="region of interest" description="Disordered" evidence="1">
    <location>
        <begin position="129"/>
        <end position="150"/>
    </location>
</feature>
<accession>A0A6G1GVF0</accession>
<dbReference type="Proteomes" id="UP000800041">
    <property type="component" value="Unassembled WGS sequence"/>
</dbReference>
<name>A0A6G1GVF0_9PEZI</name>
<dbReference type="OrthoDB" id="5596743at2759"/>
<dbReference type="AlphaFoldDB" id="A0A6G1GVF0"/>
<keyword evidence="2" id="KW-0732">Signal</keyword>
<evidence type="ECO:0000256" key="1">
    <source>
        <dbReference type="SAM" id="MobiDB-lite"/>
    </source>
</evidence>
<evidence type="ECO:0008006" key="5">
    <source>
        <dbReference type="Google" id="ProtNLM"/>
    </source>
</evidence>
<feature type="compositionally biased region" description="Polar residues" evidence="1">
    <location>
        <begin position="129"/>
        <end position="141"/>
    </location>
</feature>
<keyword evidence="4" id="KW-1185">Reference proteome</keyword>
<evidence type="ECO:0000256" key="2">
    <source>
        <dbReference type="SAM" id="SignalP"/>
    </source>
</evidence>
<gene>
    <name evidence="3" type="ORF">K402DRAFT_422657</name>
</gene>
<dbReference type="EMBL" id="ML977166">
    <property type="protein sequence ID" value="KAF1984750.1"/>
    <property type="molecule type" value="Genomic_DNA"/>
</dbReference>
<proteinExistence type="predicted"/>
<evidence type="ECO:0000313" key="3">
    <source>
        <dbReference type="EMBL" id="KAF1984750.1"/>
    </source>
</evidence>
<reference evidence="3" key="1">
    <citation type="journal article" date="2020" name="Stud. Mycol.">
        <title>101 Dothideomycetes genomes: a test case for predicting lifestyles and emergence of pathogens.</title>
        <authorList>
            <person name="Haridas S."/>
            <person name="Albert R."/>
            <person name="Binder M."/>
            <person name="Bloem J."/>
            <person name="Labutti K."/>
            <person name="Salamov A."/>
            <person name="Andreopoulos B."/>
            <person name="Baker S."/>
            <person name="Barry K."/>
            <person name="Bills G."/>
            <person name="Bluhm B."/>
            <person name="Cannon C."/>
            <person name="Castanera R."/>
            <person name="Culley D."/>
            <person name="Daum C."/>
            <person name="Ezra D."/>
            <person name="Gonzalez J."/>
            <person name="Henrissat B."/>
            <person name="Kuo A."/>
            <person name="Liang C."/>
            <person name="Lipzen A."/>
            <person name="Lutzoni F."/>
            <person name="Magnuson J."/>
            <person name="Mondo S."/>
            <person name="Nolan M."/>
            <person name="Ohm R."/>
            <person name="Pangilinan J."/>
            <person name="Park H.-J."/>
            <person name="Ramirez L."/>
            <person name="Alfaro M."/>
            <person name="Sun H."/>
            <person name="Tritt A."/>
            <person name="Yoshinaga Y."/>
            <person name="Zwiers L.-H."/>
            <person name="Turgeon B."/>
            <person name="Goodwin S."/>
            <person name="Spatafora J."/>
            <person name="Crous P."/>
            <person name="Grigoriev I."/>
        </authorList>
    </citation>
    <scope>NUCLEOTIDE SEQUENCE</scope>
    <source>
        <strain evidence="3">CBS 113979</strain>
    </source>
</reference>